<feature type="region of interest" description="Disordered" evidence="1">
    <location>
        <begin position="231"/>
        <end position="254"/>
    </location>
</feature>
<dbReference type="STRING" id="35622.SAMN04489764_1319"/>
<evidence type="ECO:0000313" key="3">
    <source>
        <dbReference type="Proteomes" id="UP000217103"/>
    </source>
</evidence>
<dbReference type="AlphaFoldDB" id="A0A1H1C6K7"/>
<evidence type="ECO:0000313" key="2">
    <source>
        <dbReference type="EMBL" id="SDQ59749.1"/>
    </source>
</evidence>
<dbReference type="EMBL" id="FNKK01000002">
    <property type="protein sequence ID" value="SDQ59749.1"/>
    <property type="molecule type" value="Genomic_DNA"/>
</dbReference>
<keyword evidence="3" id="KW-1185">Reference proteome</keyword>
<dbReference type="OrthoDB" id="3531221at2"/>
<name>A0A1H1C6K7_9ACTN</name>
<sequence>MAAGLAGCGEEREEPPPLRPLVVKEQVSRVVKVAGKYRVSWAAVLANSNRWHFGENVVMTIEVTDAAGKRLKRTEHPLNAVPPAGTLPVTGHEMVDEKPAKVSIAYSQARWKQASRITSAFQPFPVSEVRTRRQRNGSYLVSGRVGSPYRQTASSLVVTALLRNAKGELVDGVSTFVGEVGPKDNPRFLLVLDKAPPKVARADVTVQTWGSTARPYEELAMGGTVSLHTAKPKTPPFAEDRGVQRIPGLETARE</sequence>
<gene>
    <name evidence="2" type="ORF">SAMN04489764_1319</name>
</gene>
<organism evidence="2 3">
    <name type="scientific">Thermostaphylospora chromogena</name>
    <dbReference type="NCBI Taxonomy" id="35622"/>
    <lineage>
        <taxon>Bacteria</taxon>
        <taxon>Bacillati</taxon>
        <taxon>Actinomycetota</taxon>
        <taxon>Actinomycetes</taxon>
        <taxon>Streptosporangiales</taxon>
        <taxon>Thermomonosporaceae</taxon>
        <taxon>Thermostaphylospora</taxon>
    </lineage>
</organism>
<reference evidence="2 3" key="1">
    <citation type="submission" date="2016-10" db="EMBL/GenBank/DDBJ databases">
        <authorList>
            <person name="de Groot N.N."/>
        </authorList>
    </citation>
    <scope>NUCLEOTIDE SEQUENCE [LARGE SCALE GENOMIC DNA]</scope>
    <source>
        <strain evidence="2 3">DSM 43794</strain>
    </source>
</reference>
<evidence type="ECO:0000256" key="1">
    <source>
        <dbReference type="SAM" id="MobiDB-lite"/>
    </source>
</evidence>
<protein>
    <submittedName>
        <fullName evidence="2">Uncharacterized protein</fullName>
    </submittedName>
</protein>
<dbReference type="Proteomes" id="UP000217103">
    <property type="component" value="Unassembled WGS sequence"/>
</dbReference>
<proteinExistence type="predicted"/>
<accession>A0A1H1C6K7</accession>